<dbReference type="GO" id="GO:0016829">
    <property type="term" value="F:lyase activity"/>
    <property type="evidence" value="ECO:0007669"/>
    <property type="project" value="UniProtKB-KW"/>
</dbReference>
<dbReference type="InterPro" id="IPR010970">
    <property type="entry name" value="Cys_dSase_SufS"/>
</dbReference>
<evidence type="ECO:0000259" key="9">
    <source>
        <dbReference type="Pfam" id="PF00266"/>
    </source>
</evidence>
<dbReference type="Proteomes" id="UP000009232">
    <property type="component" value="Chromosome"/>
</dbReference>
<dbReference type="PANTHER" id="PTHR43586:SF8">
    <property type="entry name" value="CYSTEINE DESULFURASE 1, CHLOROPLASTIC"/>
    <property type="match status" value="1"/>
</dbReference>
<evidence type="ECO:0000256" key="6">
    <source>
        <dbReference type="ARBA" id="ARBA00050776"/>
    </source>
</evidence>
<dbReference type="AlphaFoldDB" id="F6D9L7"/>
<dbReference type="NCBIfam" id="TIGR01979">
    <property type="entry name" value="sufS"/>
    <property type="match status" value="1"/>
</dbReference>
<dbReference type="EMBL" id="CP002776">
    <property type="protein sequence ID" value="AEG30974.1"/>
    <property type="molecule type" value="Genomic_DNA"/>
</dbReference>
<keyword evidence="10" id="KW-0456">Lyase</keyword>
<comment type="catalytic activity">
    <reaction evidence="6 8">
        <text>(sulfur carrier)-H + L-cysteine = (sulfur carrier)-SH + L-alanine</text>
        <dbReference type="Rhea" id="RHEA:43892"/>
        <dbReference type="Rhea" id="RHEA-COMP:14737"/>
        <dbReference type="Rhea" id="RHEA-COMP:14739"/>
        <dbReference type="ChEBI" id="CHEBI:29917"/>
        <dbReference type="ChEBI" id="CHEBI:35235"/>
        <dbReference type="ChEBI" id="CHEBI:57972"/>
        <dbReference type="ChEBI" id="CHEBI:64428"/>
        <dbReference type="EC" id="2.8.1.7"/>
    </reaction>
</comment>
<protein>
    <recommendedName>
        <fullName evidence="8">Cysteine desulfurase</fullName>
        <ecNumber evidence="8">2.8.1.7</ecNumber>
    </recommendedName>
</protein>
<dbReference type="Gene3D" id="3.90.1150.10">
    <property type="entry name" value="Aspartate Aminotransferase, domain 1"/>
    <property type="match status" value="1"/>
</dbReference>
<comment type="similarity">
    <text evidence="3 8">Belongs to the class-V pyridoxal-phosphate-dependent aminotransferase family. Csd subfamily.</text>
</comment>
<dbReference type="STRING" id="717773.Thicy_0198"/>
<keyword evidence="11" id="KW-1185">Reference proteome</keyword>
<name>F6D9L7_THICA</name>
<evidence type="ECO:0000256" key="4">
    <source>
        <dbReference type="ARBA" id="ARBA00022679"/>
    </source>
</evidence>
<proteinExistence type="inferred from homology"/>
<dbReference type="OrthoDB" id="9808002at2"/>
<dbReference type="GO" id="GO:0030170">
    <property type="term" value="F:pyridoxal phosphate binding"/>
    <property type="evidence" value="ECO:0007669"/>
    <property type="project" value="UniProtKB-UniRule"/>
</dbReference>
<dbReference type="Gene3D" id="3.40.640.10">
    <property type="entry name" value="Type I PLP-dependent aspartate aminotransferase-like (Major domain)"/>
    <property type="match status" value="1"/>
</dbReference>
<dbReference type="PIRSF" id="PIRSF005572">
    <property type="entry name" value="NifS"/>
    <property type="match status" value="1"/>
</dbReference>
<gene>
    <name evidence="10" type="ordered locus">Thicy_0198</name>
</gene>
<accession>F6D9L7</accession>
<dbReference type="Pfam" id="PF00266">
    <property type="entry name" value="Aminotran_5"/>
    <property type="match status" value="1"/>
</dbReference>
<evidence type="ECO:0000256" key="8">
    <source>
        <dbReference type="RuleBase" id="RU004506"/>
    </source>
</evidence>
<dbReference type="eggNOG" id="COG0520">
    <property type="taxonomic scope" value="Bacteria"/>
</dbReference>
<dbReference type="InterPro" id="IPR015422">
    <property type="entry name" value="PyrdxlP-dep_Trfase_small"/>
</dbReference>
<dbReference type="HOGENOM" id="CLU_003433_2_5_6"/>
<dbReference type="PROSITE" id="PS00595">
    <property type="entry name" value="AA_TRANSFER_CLASS_5"/>
    <property type="match status" value="1"/>
</dbReference>
<dbReference type="RefSeq" id="WP_013834757.1">
    <property type="nucleotide sequence ID" value="NC_015581.1"/>
</dbReference>
<dbReference type="KEGG" id="tcy:Thicy_0198"/>
<evidence type="ECO:0000256" key="5">
    <source>
        <dbReference type="ARBA" id="ARBA00022898"/>
    </source>
</evidence>
<dbReference type="PANTHER" id="PTHR43586">
    <property type="entry name" value="CYSTEINE DESULFURASE"/>
    <property type="match status" value="1"/>
</dbReference>
<dbReference type="InterPro" id="IPR015421">
    <property type="entry name" value="PyrdxlP-dep_Trfase_major"/>
</dbReference>
<comment type="function">
    <text evidence="2 8">Catalyzes the removal of elemental sulfur and selenium atoms from L-cysteine, L-cystine, L-selenocysteine, and L-selenocystine to produce L-alanine.</text>
</comment>
<dbReference type="EC" id="2.8.1.7" evidence="8"/>
<dbReference type="CDD" id="cd06453">
    <property type="entry name" value="SufS_like"/>
    <property type="match status" value="1"/>
</dbReference>
<evidence type="ECO:0000313" key="11">
    <source>
        <dbReference type="Proteomes" id="UP000009232"/>
    </source>
</evidence>
<keyword evidence="4 8" id="KW-0808">Transferase</keyword>
<organism evidence="10 11">
    <name type="scientific">Thiomicrospira cyclica (strain DSM 14477 / JCM 11371 / ALM1)</name>
    <name type="common">Thioalkalimicrobium cyclicum</name>
    <dbReference type="NCBI Taxonomy" id="717773"/>
    <lineage>
        <taxon>Bacteria</taxon>
        <taxon>Pseudomonadati</taxon>
        <taxon>Pseudomonadota</taxon>
        <taxon>Gammaproteobacteria</taxon>
        <taxon>Thiotrichales</taxon>
        <taxon>Piscirickettsiaceae</taxon>
        <taxon>Thiomicrospira</taxon>
    </lineage>
</organism>
<evidence type="ECO:0000256" key="1">
    <source>
        <dbReference type="ARBA" id="ARBA00001933"/>
    </source>
</evidence>
<dbReference type="SUPFAM" id="SSF53383">
    <property type="entry name" value="PLP-dependent transferases"/>
    <property type="match status" value="1"/>
</dbReference>
<evidence type="ECO:0000313" key="10">
    <source>
        <dbReference type="EMBL" id="AEG30974.1"/>
    </source>
</evidence>
<sequence length="405" mass="44111">MIDNQAIRAEFPLLSQTEKDLPLVYLDNASTSQKPQQVIDAVAKYYASENANVHRGVYGLSERATEAFEGVRGQVQRLLNANTTKEVIFVRGATEGINLVASSWGRSSLKPGDQIIVSEMEHHSNLVPWQLLVADLGIEIVKWPIDARGQLHLEDLAGLLNDKTRLVAVTHMSNALGSINPINEIITMAHQQGAKVLVDAAQSISHMPIDVQALDVDFLVFSGHKMYAPTGIGVLYAKQALLEQMPPYMGGGDMIYQVSFEATTFNELPYKFEAGTPNIAGVIGLGSAISFIERVGFDTIAKIENDLLDYATARLSAIPGLRIIGEADHKGAVISFVFDQAHPHDIATLIDQDAIALRASHHCAMPVMLKFNLPATLRASFGVYNNRDDVDRLCAALVDALDMLA</sequence>
<evidence type="ECO:0000256" key="3">
    <source>
        <dbReference type="ARBA" id="ARBA00010447"/>
    </source>
</evidence>
<dbReference type="InterPro" id="IPR020578">
    <property type="entry name" value="Aminotrans_V_PyrdxlP_BS"/>
</dbReference>
<feature type="domain" description="Aminotransferase class V" evidence="9">
    <location>
        <begin position="24"/>
        <end position="393"/>
    </location>
</feature>
<dbReference type="InterPro" id="IPR000192">
    <property type="entry name" value="Aminotrans_V_dom"/>
</dbReference>
<dbReference type="GO" id="GO:0006534">
    <property type="term" value="P:cysteine metabolic process"/>
    <property type="evidence" value="ECO:0007669"/>
    <property type="project" value="UniProtKB-UniRule"/>
</dbReference>
<dbReference type="GO" id="GO:0031071">
    <property type="term" value="F:cysteine desulfurase activity"/>
    <property type="evidence" value="ECO:0007669"/>
    <property type="project" value="UniProtKB-UniRule"/>
</dbReference>
<keyword evidence="5 8" id="KW-0663">Pyridoxal phosphate</keyword>
<comment type="cofactor">
    <cofactor evidence="1 7">
        <name>pyridoxal 5'-phosphate</name>
        <dbReference type="ChEBI" id="CHEBI:597326"/>
    </cofactor>
</comment>
<dbReference type="InterPro" id="IPR016454">
    <property type="entry name" value="Cysteine_dSase"/>
</dbReference>
<reference evidence="10 11" key="1">
    <citation type="submission" date="2011-05" db="EMBL/GenBank/DDBJ databases">
        <title>Complete sequence of Thioalkalimicrobium cyclicum ALM1.</title>
        <authorList>
            <consortium name="US DOE Joint Genome Institute"/>
            <person name="Lucas S."/>
            <person name="Han J."/>
            <person name="Lapidus A."/>
            <person name="Cheng J.-F."/>
            <person name="Goodwin L."/>
            <person name="Pitluck S."/>
            <person name="Peters L."/>
            <person name="Mikhailova N."/>
            <person name="Davenport K."/>
            <person name="Han C."/>
            <person name="Tapia R."/>
            <person name="Land M."/>
            <person name="Hauser L."/>
            <person name="Kyrpides N."/>
            <person name="Ivanova N."/>
            <person name="Pagani I."/>
            <person name="Kappler U."/>
            <person name="Woyke T."/>
        </authorList>
    </citation>
    <scope>NUCLEOTIDE SEQUENCE [LARGE SCALE GENOMIC DNA]</scope>
    <source>
        <strain evidence="11">DSM 14477 / JCM 11371 / ALM1</strain>
    </source>
</reference>
<evidence type="ECO:0000256" key="2">
    <source>
        <dbReference type="ARBA" id="ARBA00002824"/>
    </source>
</evidence>
<dbReference type="InterPro" id="IPR015424">
    <property type="entry name" value="PyrdxlP-dep_Trfase"/>
</dbReference>
<evidence type="ECO:0000256" key="7">
    <source>
        <dbReference type="RuleBase" id="RU004504"/>
    </source>
</evidence>